<keyword evidence="2" id="KW-0472">Membrane</keyword>
<feature type="transmembrane region" description="Helical" evidence="2">
    <location>
        <begin position="116"/>
        <end position="131"/>
    </location>
</feature>
<gene>
    <name evidence="3" type="ORF">Mco01_18580</name>
</gene>
<keyword evidence="2" id="KW-0812">Transmembrane</keyword>
<feature type="region of interest" description="Disordered" evidence="1">
    <location>
        <begin position="1"/>
        <end position="27"/>
    </location>
</feature>
<feature type="transmembrane region" description="Helical" evidence="2">
    <location>
        <begin position="227"/>
        <end position="250"/>
    </location>
</feature>
<protein>
    <submittedName>
        <fullName evidence="3">Membrane protein</fullName>
    </submittedName>
</protein>
<evidence type="ECO:0000313" key="4">
    <source>
        <dbReference type="Proteomes" id="UP000603904"/>
    </source>
</evidence>
<comment type="caution">
    <text evidence="3">The sequence shown here is derived from an EMBL/GenBank/DDBJ whole genome shotgun (WGS) entry which is preliminary data.</text>
</comment>
<reference evidence="3 4" key="1">
    <citation type="submission" date="2021-01" db="EMBL/GenBank/DDBJ databases">
        <title>Whole genome shotgun sequence of Microbispora corallina NBRC 16416.</title>
        <authorList>
            <person name="Komaki H."/>
            <person name="Tamura T."/>
        </authorList>
    </citation>
    <scope>NUCLEOTIDE SEQUENCE [LARGE SCALE GENOMIC DNA]</scope>
    <source>
        <strain evidence="3 4">NBRC 16416</strain>
    </source>
</reference>
<feature type="transmembrane region" description="Helical" evidence="2">
    <location>
        <begin position="437"/>
        <end position="456"/>
    </location>
</feature>
<feature type="transmembrane region" description="Helical" evidence="2">
    <location>
        <begin position="171"/>
        <end position="188"/>
    </location>
</feature>
<keyword evidence="4" id="KW-1185">Reference proteome</keyword>
<feature type="transmembrane region" description="Helical" evidence="2">
    <location>
        <begin position="319"/>
        <end position="339"/>
    </location>
</feature>
<evidence type="ECO:0000313" key="3">
    <source>
        <dbReference type="EMBL" id="GIH38858.1"/>
    </source>
</evidence>
<feature type="transmembrane region" description="Helical" evidence="2">
    <location>
        <begin position="138"/>
        <end position="159"/>
    </location>
</feature>
<dbReference type="PANTHER" id="PTHR38454:SF1">
    <property type="entry name" value="INTEGRAL MEMBRANE PROTEIN"/>
    <property type="match status" value="1"/>
</dbReference>
<feature type="transmembrane region" description="Helical" evidence="2">
    <location>
        <begin position="477"/>
        <end position="496"/>
    </location>
</feature>
<name>A0ABQ4FVM2_9ACTN</name>
<evidence type="ECO:0000256" key="2">
    <source>
        <dbReference type="SAM" id="Phobius"/>
    </source>
</evidence>
<accession>A0ABQ4FVM2</accession>
<evidence type="ECO:0000256" key="1">
    <source>
        <dbReference type="SAM" id="MobiDB-lite"/>
    </source>
</evidence>
<dbReference type="InterPro" id="IPR018580">
    <property type="entry name" value="Uncharacterised_YfhO"/>
</dbReference>
<dbReference type="Proteomes" id="UP000603904">
    <property type="component" value="Unassembled WGS sequence"/>
</dbReference>
<feature type="transmembrane region" description="Helical" evidence="2">
    <location>
        <begin position="410"/>
        <end position="431"/>
    </location>
</feature>
<dbReference type="Pfam" id="PF09586">
    <property type="entry name" value="YfhO"/>
    <property type="match status" value="1"/>
</dbReference>
<feature type="compositionally biased region" description="Pro residues" evidence="1">
    <location>
        <begin position="1"/>
        <end position="12"/>
    </location>
</feature>
<sequence length="909" mass="94144">MPPGVPEPPATRPGPARKPAVEGAATGTAASRGRGVVLGATAAALLAASMAAAGLCAGDAAAGFFPFGAVTRGVSDLGNQYVPFYAYLCDVLHGHARGDLFVDWASGFGSSYLPDVFYYLTSPFSLLVALFPRARVDLAVYVITVAKIAAGAGAMAVHLRRLPFRGSRHTGLAAVFGAAYGLCGWAVTDGAYNPMWLDGLIAFPLLCLAVEWALAGRRPLLAPLFVAYAWGCDFYTACFATVGAAVVLLVRLSAEPASVRARVAGGARAALYGAIGLGLAAPAVLVGYLAARDAWPVTPRPFTAVGPAPLLGRLLPGSYQYNSPALFVGTFALFAALTLPFNRALPARARAAWTAGIGLVLASMLWQPSVRVWYAFTSPNGSAYREAFVLCGLLVIAGFTSFSRGVPRPLALAAGGVTLAAVVGGASRWTLTTPAMLGRAGVAVAAGAALYGLLLLARLTARLTGRLLRRPGRVRRVASAALLTLLAGVQTAEAAVNVADVDAKRGAHLGSYAAWGPWHDRLRAAVAAADGWPAYRTDPGEARITANDPQLVGGEGAGYYSSMTSTALIGTLSHLGFGWISRGRAPKSLDNPVTDAVFAIGARARSVVAGRSQSRGGNTAAVTLTRTAAAPLVTVRRPPSAGYGPSPYRNQEALIGARVYDVPRLRYLDQYGAELRPGRDNSLATSPDPVPGPSYPYVLRAECRPGDEVYLYAPDYSGGAVLAGNTRVAFTGVPGHSRAPMQRLGTVPATGRLKIKLRPRLGGPIPPGAVGCLDPGRLDRAVGALRSAGATAVQVSGHSLRATLPAGGTGLAVVAAPAIRGWTCAAGNAAPRPAQAFLGLLAVPLDGRSTSVSCSFTPPGLRTGLAVAAAALLAALSCAWRFSGRHKRRKKYAQKRMHELSEIHYVDRQ</sequence>
<dbReference type="PANTHER" id="PTHR38454">
    <property type="entry name" value="INTEGRAL MEMBRANE PROTEIN-RELATED"/>
    <property type="match status" value="1"/>
</dbReference>
<proteinExistence type="predicted"/>
<feature type="transmembrane region" description="Helical" evidence="2">
    <location>
        <begin position="863"/>
        <end position="882"/>
    </location>
</feature>
<feature type="transmembrane region" description="Helical" evidence="2">
    <location>
        <begin position="195"/>
        <end position="215"/>
    </location>
</feature>
<feature type="transmembrane region" description="Helical" evidence="2">
    <location>
        <begin position="351"/>
        <end position="367"/>
    </location>
</feature>
<dbReference type="EMBL" id="BOOC01000005">
    <property type="protein sequence ID" value="GIH38858.1"/>
    <property type="molecule type" value="Genomic_DNA"/>
</dbReference>
<keyword evidence="2" id="KW-1133">Transmembrane helix</keyword>
<feature type="transmembrane region" description="Helical" evidence="2">
    <location>
        <begin position="270"/>
        <end position="291"/>
    </location>
</feature>
<feature type="transmembrane region" description="Helical" evidence="2">
    <location>
        <begin position="387"/>
        <end position="403"/>
    </location>
</feature>
<organism evidence="3 4">
    <name type="scientific">Microbispora corallina</name>
    <dbReference type="NCBI Taxonomy" id="83302"/>
    <lineage>
        <taxon>Bacteria</taxon>
        <taxon>Bacillati</taxon>
        <taxon>Actinomycetota</taxon>
        <taxon>Actinomycetes</taxon>
        <taxon>Streptosporangiales</taxon>
        <taxon>Streptosporangiaceae</taxon>
        <taxon>Microbispora</taxon>
    </lineage>
</organism>